<dbReference type="Pfam" id="PF00583">
    <property type="entry name" value="Acetyltransf_1"/>
    <property type="match status" value="1"/>
</dbReference>
<protein>
    <submittedName>
        <fullName evidence="4">GNAT family N-acetyltransferase</fullName>
    </submittedName>
</protein>
<dbReference type="CDD" id="cd04301">
    <property type="entry name" value="NAT_SF"/>
    <property type="match status" value="1"/>
</dbReference>
<dbReference type="SUPFAM" id="SSF55729">
    <property type="entry name" value="Acyl-CoA N-acyltransferases (Nat)"/>
    <property type="match status" value="1"/>
</dbReference>
<evidence type="ECO:0000313" key="5">
    <source>
        <dbReference type="Proteomes" id="UP000776629"/>
    </source>
</evidence>
<dbReference type="Proteomes" id="UP000776629">
    <property type="component" value="Unassembled WGS sequence"/>
</dbReference>
<keyword evidence="5" id="KW-1185">Reference proteome</keyword>
<comment type="caution">
    <text evidence="4">The sequence shown here is derived from an EMBL/GenBank/DDBJ whole genome shotgun (WGS) entry which is preliminary data.</text>
</comment>
<evidence type="ECO:0000256" key="2">
    <source>
        <dbReference type="ARBA" id="ARBA00023315"/>
    </source>
</evidence>
<keyword evidence="1" id="KW-0808">Transferase</keyword>
<reference evidence="4 5" key="1">
    <citation type="journal article" date="2021" name="Sci. Rep.">
        <title>The distribution of antibiotic resistance genes in chicken gut microbiota commensals.</title>
        <authorList>
            <person name="Juricova H."/>
            <person name="Matiasovicova J."/>
            <person name="Kubasova T."/>
            <person name="Cejkova D."/>
            <person name="Rychlik I."/>
        </authorList>
    </citation>
    <scope>NUCLEOTIDE SEQUENCE [LARGE SCALE GENOMIC DNA]</scope>
    <source>
        <strain evidence="4 5">An810</strain>
    </source>
</reference>
<dbReference type="InterPro" id="IPR016181">
    <property type="entry name" value="Acyl_CoA_acyltransferase"/>
</dbReference>
<dbReference type="PANTHER" id="PTHR10908:SF0">
    <property type="entry name" value="SEROTONIN N-ACETYLTRANSFERASE"/>
    <property type="match status" value="1"/>
</dbReference>
<evidence type="ECO:0000256" key="1">
    <source>
        <dbReference type="ARBA" id="ARBA00022679"/>
    </source>
</evidence>
<proteinExistence type="predicted"/>
<dbReference type="PROSITE" id="PS51186">
    <property type="entry name" value="GNAT"/>
    <property type="match status" value="1"/>
</dbReference>
<name>A0ABS2EPP0_9LACO</name>
<gene>
    <name evidence="4" type="ORF">H5993_06495</name>
</gene>
<dbReference type="InterPro" id="IPR000182">
    <property type="entry name" value="GNAT_dom"/>
</dbReference>
<feature type="domain" description="N-acetyltransferase" evidence="3">
    <location>
        <begin position="1"/>
        <end position="162"/>
    </location>
</feature>
<dbReference type="PANTHER" id="PTHR10908">
    <property type="entry name" value="SEROTONIN N-ACETYLTRANSFERASE"/>
    <property type="match status" value="1"/>
</dbReference>
<keyword evidence="2" id="KW-0012">Acyltransferase</keyword>
<dbReference type="EMBL" id="JACJJQ010000028">
    <property type="protein sequence ID" value="MBM6754404.1"/>
    <property type="molecule type" value="Genomic_DNA"/>
</dbReference>
<dbReference type="InterPro" id="IPR051635">
    <property type="entry name" value="SNAT-like"/>
</dbReference>
<dbReference type="RefSeq" id="WP_204776706.1">
    <property type="nucleotide sequence ID" value="NZ_JACJJQ010000028.1"/>
</dbReference>
<organism evidence="4 5">
    <name type="scientific">Limosilactobacillus alvi</name>
    <dbReference type="NCBI Taxonomy" id="990412"/>
    <lineage>
        <taxon>Bacteria</taxon>
        <taxon>Bacillati</taxon>
        <taxon>Bacillota</taxon>
        <taxon>Bacilli</taxon>
        <taxon>Lactobacillales</taxon>
        <taxon>Lactobacillaceae</taxon>
        <taxon>Limosilactobacillus</taxon>
    </lineage>
</organism>
<sequence>MKITSVQLNDLPEILRIENLGFNPAEAGTRAQYQARIQHLKETFLVARTEDNTVTGFIVGPIIKAPYIEDWMYEADARSELTPGGTLMILTLAVDPVFQGQGIGSRLLGAIAQQAKQFKCQRIALTCLADRIPFYEHNGYQNMGRAASTHANETWYNLAKVL</sequence>
<accession>A0ABS2EPP0</accession>
<dbReference type="Gene3D" id="3.40.630.30">
    <property type="match status" value="1"/>
</dbReference>
<evidence type="ECO:0000259" key="3">
    <source>
        <dbReference type="PROSITE" id="PS51186"/>
    </source>
</evidence>
<evidence type="ECO:0000313" key="4">
    <source>
        <dbReference type="EMBL" id="MBM6754404.1"/>
    </source>
</evidence>